<comment type="caution">
    <text evidence="1">The sequence shown here is derived from an EMBL/GenBank/DDBJ whole genome shotgun (WGS) entry which is preliminary data.</text>
</comment>
<reference evidence="1" key="1">
    <citation type="journal article" date="2014" name="Front. Microbiol.">
        <title>High frequency of phylogenetically diverse reductive dehalogenase-homologous genes in deep subseafloor sedimentary metagenomes.</title>
        <authorList>
            <person name="Kawai M."/>
            <person name="Futagami T."/>
            <person name="Toyoda A."/>
            <person name="Takaki Y."/>
            <person name="Nishi S."/>
            <person name="Hori S."/>
            <person name="Arai W."/>
            <person name="Tsubouchi T."/>
            <person name="Morono Y."/>
            <person name="Uchiyama I."/>
            <person name="Ito T."/>
            <person name="Fujiyama A."/>
            <person name="Inagaki F."/>
            <person name="Takami H."/>
        </authorList>
    </citation>
    <scope>NUCLEOTIDE SEQUENCE</scope>
    <source>
        <strain evidence="1">Expedition CK06-06</strain>
    </source>
</reference>
<evidence type="ECO:0000313" key="1">
    <source>
        <dbReference type="EMBL" id="GAI65678.1"/>
    </source>
</evidence>
<dbReference type="AlphaFoldDB" id="X1QBS2"/>
<dbReference type="EMBL" id="BARW01004690">
    <property type="protein sequence ID" value="GAI65678.1"/>
    <property type="molecule type" value="Genomic_DNA"/>
</dbReference>
<sequence>NWQVTFKAMCKDSKYRDLAMDSRTSHKRTKWARIYSRGIDRLANTTGQCDKTVRSHIELMIEQKIIKEAWHGFIGQGYSRLEIPLNMDHVFAWRRKPPK</sequence>
<name>X1QBS2_9ZZZZ</name>
<feature type="non-terminal residue" evidence="1">
    <location>
        <position position="1"/>
    </location>
</feature>
<proteinExistence type="predicted"/>
<protein>
    <submittedName>
        <fullName evidence="1">Uncharacterized protein</fullName>
    </submittedName>
</protein>
<accession>X1QBS2</accession>
<gene>
    <name evidence="1" type="ORF">S12H4_10782</name>
</gene>
<organism evidence="1">
    <name type="scientific">marine sediment metagenome</name>
    <dbReference type="NCBI Taxonomy" id="412755"/>
    <lineage>
        <taxon>unclassified sequences</taxon>
        <taxon>metagenomes</taxon>
        <taxon>ecological metagenomes</taxon>
    </lineage>
</organism>